<name>A0A8E0VEU9_9TREM</name>
<sequence length="546" mass="63595">MPADAYAVLKEDVRSFLCSFYIHLKEKNITEIENDYQTKFPRLTEQYFVSTRWPSAEIVAKLVDKDRLFLMLYNELYYRHVYAHVSMGLSVDDMIQSYLNYCSLFNALIKSGKPVELVLPNQWLWDIIDEFLYQFQKFSNFRSRQKHKPEDETLLRENPCVWSIHSVLNVLYSLVEKSSINEQLSYYAKQGDPDEVADEFGRCVLYKMLGFFSLIGLCRLHCLLGDYYTAIKVLENIKISRLDMYHEVPTCHITTGYYVGFSFMMMRRYLDAIRTLSATLSYKSRAIGLISQRADLREYVNKQADQMSCLLGLCLTLSPMCTDHSIETDRRDKFSETLMRLQQLDEAEFVSSFDIGCPKFITPEKPNYTKSGEPVMYQLEPQRQQMELFKLESSQQIELLRLRSFLKLYTNMPTSKLATYLNSTELGVHMALMAYKYRLRQVTASDEVCGPDPSTTETTGSRYRTALPGATGSDASNSQQVYADLDFFVDGNMIHVADTTVDRRFSEYFVRHIEMLQQLNVTLDNLERRIHDISVQETDENDILRR</sequence>
<comment type="subcellular location">
    <subcellularLocation>
        <location evidence="4">Cytoplasm</location>
    </subcellularLocation>
</comment>
<evidence type="ECO:0000313" key="6">
    <source>
        <dbReference type="EMBL" id="KAA0189546.1"/>
    </source>
</evidence>
<keyword evidence="3 4" id="KW-0648">Protein biosynthesis</keyword>
<comment type="similarity">
    <text evidence="4">Belongs to the eIF-3 subunit L family.</text>
</comment>
<dbReference type="InterPro" id="IPR019382">
    <property type="entry name" value="eIF3l"/>
</dbReference>
<dbReference type="AlphaFoldDB" id="A0A8E0VEU9"/>
<keyword evidence="5" id="KW-0175">Coiled coil</keyword>
<dbReference type="PANTHER" id="PTHR13242:SF0">
    <property type="entry name" value="EUKARYOTIC TRANSLATION INITIATION FACTOR 3 SUBUNIT L"/>
    <property type="match status" value="1"/>
</dbReference>
<protein>
    <recommendedName>
        <fullName evidence="4">Eukaryotic translation initiation factor 3 subunit L</fullName>
        <shortName evidence="4">eIF3l</shortName>
    </recommendedName>
</protein>
<evidence type="ECO:0000256" key="4">
    <source>
        <dbReference type="HAMAP-Rule" id="MF_03011"/>
    </source>
</evidence>
<gene>
    <name evidence="6" type="ORF">FBUS_01619</name>
</gene>
<evidence type="ECO:0000256" key="2">
    <source>
        <dbReference type="ARBA" id="ARBA00022540"/>
    </source>
</evidence>
<comment type="function">
    <text evidence="4">Component of the eukaryotic translation initiation factor 3 (eIF-3) complex, which is involved in protein synthesis of a specialized repertoire of mRNAs and, together with other initiation factors, stimulates binding of mRNA and methionyl-tRNAi to the 40S ribosome. The eIF-3 complex specifically targets and initiates translation of a subset of mRNAs involved in cell proliferation.</text>
</comment>
<comment type="caution">
    <text evidence="6">The sequence shown here is derived from an EMBL/GenBank/DDBJ whole genome shotgun (WGS) entry which is preliminary data.</text>
</comment>
<dbReference type="GO" id="GO:0005852">
    <property type="term" value="C:eukaryotic translation initiation factor 3 complex"/>
    <property type="evidence" value="ECO:0007669"/>
    <property type="project" value="UniProtKB-UniRule"/>
</dbReference>
<keyword evidence="2 4" id="KW-0396">Initiation factor</keyword>
<dbReference type="Pfam" id="PF10255">
    <property type="entry name" value="Paf67"/>
    <property type="match status" value="1"/>
</dbReference>
<dbReference type="PANTHER" id="PTHR13242">
    <property type="entry name" value="EUKARYOTIC TRANSLATION INITIATION FACTOR 3"/>
    <property type="match status" value="1"/>
</dbReference>
<proteinExistence type="inferred from homology"/>
<accession>A0A8E0VEU9</accession>
<feature type="coiled-coil region" evidence="5">
    <location>
        <begin position="509"/>
        <end position="536"/>
    </location>
</feature>
<dbReference type="GO" id="GO:0003743">
    <property type="term" value="F:translation initiation factor activity"/>
    <property type="evidence" value="ECO:0007669"/>
    <property type="project" value="UniProtKB-UniRule"/>
</dbReference>
<evidence type="ECO:0000256" key="3">
    <source>
        <dbReference type="ARBA" id="ARBA00022917"/>
    </source>
</evidence>
<dbReference type="GO" id="GO:0016282">
    <property type="term" value="C:eukaryotic 43S preinitiation complex"/>
    <property type="evidence" value="ECO:0007669"/>
    <property type="project" value="UniProtKB-UniRule"/>
</dbReference>
<dbReference type="HAMAP" id="MF_03011">
    <property type="entry name" value="eIF3l"/>
    <property type="match status" value="1"/>
</dbReference>
<dbReference type="SUPFAM" id="SSF48452">
    <property type="entry name" value="TPR-like"/>
    <property type="match status" value="1"/>
</dbReference>
<dbReference type="EMBL" id="LUCM01007666">
    <property type="protein sequence ID" value="KAA0189546.1"/>
    <property type="molecule type" value="Genomic_DNA"/>
</dbReference>
<dbReference type="Proteomes" id="UP000728185">
    <property type="component" value="Unassembled WGS sequence"/>
</dbReference>
<dbReference type="InterPro" id="IPR011990">
    <property type="entry name" value="TPR-like_helical_dom_sf"/>
</dbReference>
<comment type="subunit">
    <text evidence="4">Component of the eukaryotic translation initiation factor 3 (eIF-3) complex.</text>
</comment>
<keyword evidence="1 4" id="KW-0963">Cytoplasm</keyword>
<evidence type="ECO:0000256" key="1">
    <source>
        <dbReference type="ARBA" id="ARBA00022490"/>
    </source>
</evidence>
<keyword evidence="7" id="KW-1185">Reference proteome</keyword>
<evidence type="ECO:0000256" key="5">
    <source>
        <dbReference type="SAM" id="Coils"/>
    </source>
</evidence>
<dbReference type="OrthoDB" id="15082at2759"/>
<evidence type="ECO:0000313" key="7">
    <source>
        <dbReference type="Proteomes" id="UP000728185"/>
    </source>
</evidence>
<reference evidence="6" key="1">
    <citation type="submission" date="2019-05" db="EMBL/GenBank/DDBJ databases">
        <title>Annotation for the trematode Fasciolopsis buski.</title>
        <authorList>
            <person name="Choi Y.-J."/>
        </authorList>
    </citation>
    <scope>NUCLEOTIDE SEQUENCE</scope>
    <source>
        <strain evidence="6">HT</strain>
        <tissue evidence="6">Whole worm</tissue>
    </source>
</reference>
<dbReference type="GO" id="GO:0033290">
    <property type="term" value="C:eukaryotic 48S preinitiation complex"/>
    <property type="evidence" value="ECO:0007669"/>
    <property type="project" value="UniProtKB-UniRule"/>
</dbReference>
<organism evidence="6 7">
    <name type="scientific">Fasciolopsis buskii</name>
    <dbReference type="NCBI Taxonomy" id="27845"/>
    <lineage>
        <taxon>Eukaryota</taxon>
        <taxon>Metazoa</taxon>
        <taxon>Spiralia</taxon>
        <taxon>Lophotrochozoa</taxon>
        <taxon>Platyhelminthes</taxon>
        <taxon>Trematoda</taxon>
        <taxon>Digenea</taxon>
        <taxon>Plagiorchiida</taxon>
        <taxon>Echinostomata</taxon>
        <taxon>Echinostomatoidea</taxon>
        <taxon>Fasciolidae</taxon>
        <taxon>Fasciolopsis</taxon>
    </lineage>
</organism>
<dbReference type="GO" id="GO:0001732">
    <property type="term" value="P:formation of cytoplasmic translation initiation complex"/>
    <property type="evidence" value="ECO:0007669"/>
    <property type="project" value="UniProtKB-UniRule"/>
</dbReference>